<name>A0A3S5DMR5_SALET</name>
<keyword evidence="6" id="KW-0413">Isomerase</keyword>
<evidence type="ECO:0000313" key="6">
    <source>
        <dbReference type="EMBL" id="VEB57631.1"/>
    </source>
</evidence>
<evidence type="ECO:0000256" key="4">
    <source>
        <dbReference type="ARBA" id="ARBA00029440"/>
    </source>
</evidence>
<evidence type="ECO:0000256" key="3">
    <source>
        <dbReference type="ARBA" id="ARBA00023102"/>
    </source>
</evidence>
<dbReference type="InterPro" id="IPR006062">
    <property type="entry name" value="His_biosynth"/>
</dbReference>
<dbReference type="EC" id="5.3.1.16" evidence="6"/>
<proteinExistence type="inferred from homology"/>
<comment type="pathway">
    <text evidence="4">Amino-acid biosynthesis.</text>
</comment>
<gene>
    <name evidence="6" type="primary">hisA_2</name>
    <name evidence="6" type="ORF">NCTC6754_04987</name>
</gene>
<keyword evidence="2 5" id="KW-0028">Amino-acid biosynthesis</keyword>
<evidence type="ECO:0000256" key="2">
    <source>
        <dbReference type="ARBA" id="ARBA00022605"/>
    </source>
</evidence>
<dbReference type="Proteomes" id="UP000269208">
    <property type="component" value="Chromosome"/>
</dbReference>
<keyword evidence="3 5" id="KW-0368">Histidine biosynthesis</keyword>
<dbReference type="Pfam" id="PF00977">
    <property type="entry name" value="His_biosynth"/>
    <property type="match status" value="1"/>
</dbReference>
<organism evidence="6 7">
    <name type="scientific">Salmonella enterica I</name>
    <dbReference type="NCBI Taxonomy" id="59201"/>
    <lineage>
        <taxon>Bacteria</taxon>
        <taxon>Pseudomonadati</taxon>
        <taxon>Pseudomonadota</taxon>
        <taxon>Gammaproteobacteria</taxon>
        <taxon>Enterobacterales</taxon>
        <taxon>Enterobacteriaceae</taxon>
        <taxon>Salmonella</taxon>
    </lineage>
</organism>
<dbReference type="AlphaFoldDB" id="A0A3S5DMR5"/>
<accession>A0A3S5DMR5</accession>
<comment type="similarity">
    <text evidence="1 5">Belongs to the HisA/HisF family.</text>
</comment>
<evidence type="ECO:0000256" key="1">
    <source>
        <dbReference type="ARBA" id="ARBA00009667"/>
    </source>
</evidence>
<dbReference type="Gene3D" id="3.20.20.70">
    <property type="entry name" value="Aldolase class I"/>
    <property type="match status" value="1"/>
</dbReference>
<protein>
    <submittedName>
        <fullName evidence="6">Phosphoribosylformimino-5-aminoimidazole carboxamide ribotide isomerase</fullName>
        <ecNumber evidence="6">5.3.1.16</ecNumber>
    </submittedName>
</protein>
<dbReference type="EMBL" id="LR134190">
    <property type="protein sequence ID" value="VEB57631.1"/>
    <property type="molecule type" value="Genomic_DNA"/>
</dbReference>
<dbReference type="GO" id="GO:0003949">
    <property type="term" value="F:1-(5-phosphoribosyl)-5-[(5-phosphoribosylamino)methylideneamino]imidazole-4-carboxamide isomerase activity"/>
    <property type="evidence" value="ECO:0007669"/>
    <property type="project" value="UniProtKB-EC"/>
</dbReference>
<dbReference type="InterPro" id="IPR011060">
    <property type="entry name" value="RibuloseP-bd_barrel"/>
</dbReference>
<dbReference type="InterPro" id="IPR013785">
    <property type="entry name" value="Aldolase_TIM"/>
</dbReference>
<evidence type="ECO:0000313" key="7">
    <source>
        <dbReference type="Proteomes" id="UP000269208"/>
    </source>
</evidence>
<dbReference type="GO" id="GO:0000105">
    <property type="term" value="P:L-histidine biosynthetic process"/>
    <property type="evidence" value="ECO:0007669"/>
    <property type="project" value="UniProtKB-KW"/>
</dbReference>
<sequence length="77" mass="8610">MKSPDVVKGWFERFGAQALVLALDVRIDEHGNKQVAVSGWQENSGVSLEQLVETYLPVGLKTCTVYRYFSRRHAGGL</sequence>
<reference evidence="6 7" key="1">
    <citation type="submission" date="2018-12" db="EMBL/GenBank/DDBJ databases">
        <authorList>
            <consortium name="Pathogen Informatics"/>
        </authorList>
    </citation>
    <scope>NUCLEOTIDE SEQUENCE [LARGE SCALE GENOMIC DNA]</scope>
    <source>
        <strain evidence="6 7">NCTC6754</strain>
    </source>
</reference>
<dbReference type="SUPFAM" id="SSF51366">
    <property type="entry name" value="Ribulose-phoshate binding barrel"/>
    <property type="match status" value="1"/>
</dbReference>
<evidence type="ECO:0000256" key="5">
    <source>
        <dbReference type="RuleBase" id="RU003657"/>
    </source>
</evidence>